<evidence type="ECO:0000313" key="2">
    <source>
        <dbReference type="EMBL" id="EDL87829.1"/>
    </source>
</evidence>
<sequence length="86" mass="8861">MDLDSGKGGSVGFSVSAFTVMRTCDSIVNVGTCWSSASNSAANLETFTGFCFPSNLFSDKPSQALIIPDLSGMICLGVKAGEVTRG</sequence>
<proteinExistence type="predicted"/>
<evidence type="ECO:0000313" key="3">
    <source>
        <dbReference type="Proteomes" id="UP000234681"/>
    </source>
</evidence>
<dbReference type="AlphaFoldDB" id="A6KIH4"/>
<accession>A6KIH4</accession>
<gene>
    <name evidence="2" type="ORF">rCG_19983</name>
</gene>
<dbReference type="Proteomes" id="UP000234681">
    <property type="component" value="Chromosome 20"/>
</dbReference>
<name>A6KIH4_RAT</name>
<dbReference type="EMBL" id="CH474051">
    <property type="protein sequence ID" value="EDL87829.1"/>
    <property type="molecule type" value="Genomic_DNA"/>
</dbReference>
<reference evidence="3" key="3">
    <citation type="submission" date="2005-09" db="EMBL/GenBank/DDBJ databases">
        <authorList>
            <person name="Mural R.J."/>
            <person name="Li P.W."/>
            <person name="Adams M.D."/>
            <person name="Amanatides P.G."/>
            <person name="Baden-Tillson H."/>
            <person name="Barnstead M."/>
            <person name="Chin S.H."/>
            <person name="Dew I."/>
            <person name="Evans C.A."/>
            <person name="Ferriera S."/>
            <person name="Flanigan M."/>
            <person name="Fosler C."/>
            <person name="Glodek A."/>
            <person name="Gu Z."/>
            <person name="Holt R.A."/>
            <person name="Jennings D."/>
            <person name="Kraft C.L."/>
            <person name="Lu F."/>
            <person name="Nguyen T."/>
            <person name="Nusskern D.R."/>
            <person name="Pfannkoch C.M."/>
            <person name="Sitter C."/>
            <person name="Sutton G.G."/>
            <person name="Venter J.C."/>
            <person name="Wang Z."/>
            <person name="Woodage T."/>
            <person name="Zheng X.H."/>
            <person name="Zhong F."/>
        </authorList>
    </citation>
    <scope>NUCLEOTIDE SEQUENCE [LARGE SCALE GENOMIC DNA]</scope>
    <source>
        <strain evidence="1">BN</strain>
        <strain evidence="3">BN, Sprague-Dawley</strain>
    </source>
</reference>
<reference evidence="2" key="2">
    <citation type="submission" date="2005-07" db="EMBL/GenBank/DDBJ databases">
        <authorList>
            <person name="Mural R.J."/>
            <person name="Li P.W."/>
            <person name="Adams M.D."/>
            <person name="Amanatides P.G."/>
            <person name="Baden-Tillson H."/>
            <person name="Barnstead M."/>
            <person name="Chin S.H."/>
            <person name="Dew I."/>
            <person name="Evans C.A."/>
            <person name="Ferriera S."/>
            <person name="Flanigan M."/>
            <person name="Fosler C."/>
            <person name="Glodek A."/>
            <person name="Gu Z."/>
            <person name="Holt R.A."/>
            <person name="Jennings D."/>
            <person name="Kraft C.L."/>
            <person name="Lu F."/>
            <person name="Nguyen T."/>
            <person name="Nusskern D.R."/>
            <person name="Pfannkoch C.M."/>
            <person name="Sitter C."/>
            <person name="Sutton G.G."/>
            <person name="Venter J.C."/>
            <person name="Wang Z."/>
            <person name="Woodage T."/>
            <person name="Zheng X.H."/>
            <person name="Zhong F."/>
        </authorList>
    </citation>
    <scope>NUCLEOTIDE SEQUENCE</scope>
    <source>
        <strain evidence="2">BN</strain>
        <strain evidence="3">BN, Sprague-Dawley</strain>
    </source>
</reference>
<reference evidence="2" key="1">
    <citation type="journal article" date="2005" name="Genome Res.">
        <title>Gene and alternative splicing annotation with AIR.</title>
        <authorList>
            <person name="Florea L."/>
            <person name="Di Francesco V."/>
            <person name="Miller J."/>
            <person name="Turner R."/>
            <person name="Yao A."/>
            <person name="Harris M."/>
            <person name="Walenz B."/>
            <person name="Mobarry C."/>
            <person name="Merkulov G.V."/>
            <person name="Charlab R."/>
            <person name="Dew I."/>
            <person name="Deng Z."/>
            <person name="Istrail S."/>
            <person name="Li P."/>
            <person name="Sutton G."/>
        </authorList>
    </citation>
    <scope>NUCLEOTIDE SEQUENCE</scope>
    <source>
        <strain evidence="2">BN</strain>
    </source>
</reference>
<evidence type="ECO:0000313" key="1">
    <source>
        <dbReference type="EMBL" id="EDL87828.1"/>
    </source>
</evidence>
<organism evidence="2 3">
    <name type="scientific">Rattus norvegicus</name>
    <name type="common">Rat</name>
    <dbReference type="NCBI Taxonomy" id="10116"/>
    <lineage>
        <taxon>Eukaryota</taxon>
        <taxon>Metazoa</taxon>
        <taxon>Chordata</taxon>
        <taxon>Craniata</taxon>
        <taxon>Vertebrata</taxon>
        <taxon>Euteleostomi</taxon>
        <taxon>Mammalia</taxon>
        <taxon>Eutheria</taxon>
        <taxon>Euarchontoglires</taxon>
        <taxon>Glires</taxon>
        <taxon>Rodentia</taxon>
        <taxon>Myomorpha</taxon>
        <taxon>Muroidea</taxon>
        <taxon>Muridae</taxon>
        <taxon>Murinae</taxon>
        <taxon>Rattus</taxon>
    </lineage>
</organism>
<dbReference type="EMBL" id="CH474051">
    <property type="protein sequence ID" value="EDL87828.1"/>
    <property type="molecule type" value="Genomic_DNA"/>
</dbReference>
<protein>
    <submittedName>
        <fullName evidence="2">RCG19983, isoform CRA_a</fullName>
    </submittedName>
</protein>